<sequence length="350" mass="38084">MRTFVRDDNVLERLGIDLSPPAALTHYFNFRHGHLIVKNEAERFGLGSFKALGGYYAAAHLLEARRNGPAGNAAGSAEISEGIPNCTSLSLVTASAGNHGIGVAAAASLLDATALVFLPRTTPQNFVHRLRQLGAEVRVLDGDYDDAVEQARSFARTEGHTYLPDTSEKTDDHTVHLVMEGYSRMADEMEREFQASSRWPNEIFLQAGVGTFAAALTQQIRVRWSHQPRIYIVEPDKAACLAHAAGDRVRKPDQAEASIMQRLDCKVPSAVAVERLRELDVSYVQVSDEEALGARSRLKTLGLRTSPSGAAGMAAHLKQPLDDAAERISLIILTERDEESAQAVSKGNES</sequence>
<keyword evidence="3" id="KW-1185">Reference proteome</keyword>
<organism evidence="2 3">
    <name type="scientific">Pacificimonas pallii</name>
    <dbReference type="NCBI Taxonomy" id="2827236"/>
    <lineage>
        <taxon>Bacteria</taxon>
        <taxon>Pseudomonadati</taxon>
        <taxon>Pseudomonadota</taxon>
        <taxon>Alphaproteobacteria</taxon>
        <taxon>Sphingomonadales</taxon>
        <taxon>Sphingosinicellaceae</taxon>
        <taxon>Pacificimonas</taxon>
    </lineage>
</organism>
<feature type="domain" description="Tryptophan synthase beta chain-like PALP" evidence="1">
    <location>
        <begin position="34"/>
        <end position="326"/>
    </location>
</feature>
<proteinExistence type="predicted"/>
<dbReference type="Pfam" id="PF00291">
    <property type="entry name" value="PALP"/>
    <property type="match status" value="1"/>
</dbReference>
<gene>
    <name evidence="2" type="ORF">KCG44_04990</name>
</gene>
<evidence type="ECO:0000313" key="3">
    <source>
        <dbReference type="Proteomes" id="UP000722336"/>
    </source>
</evidence>
<accession>A0ABS6SDY8</accession>
<dbReference type="PANTHER" id="PTHR42937:SF1">
    <property type="entry name" value="DIAMINOPROPIONATE AMMONIA-LYASE"/>
    <property type="match status" value="1"/>
</dbReference>
<comment type="caution">
    <text evidence="2">The sequence shown here is derived from an EMBL/GenBank/DDBJ whole genome shotgun (WGS) entry which is preliminary data.</text>
</comment>
<reference evidence="2 3" key="1">
    <citation type="submission" date="2021-04" db="EMBL/GenBank/DDBJ databases">
        <authorList>
            <person name="Pira H."/>
            <person name="Risdian C."/>
            <person name="Wink J."/>
        </authorList>
    </citation>
    <scope>NUCLEOTIDE SEQUENCE [LARGE SCALE GENOMIC DNA]</scope>
    <source>
        <strain evidence="2 3">WHA3</strain>
    </source>
</reference>
<dbReference type="EMBL" id="JAGSPA010000001">
    <property type="protein sequence ID" value="MBV7256136.1"/>
    <property type="molecule type" value="Genomic_DNA"/>
</dbReference>
<evidence type="ECO:0000313" key="2">
    <source>
        <dbReference type="EMBL" id="MBV7256136.1"/>
    </source>
</evidence>
<name>A0ABS6SDY8_9SPHN</name>
<dbReference type="RefSeq" id="WP_218444583.1">
    <property type="nucleotide sequence ID" value="NZ_JAGSPA010000001.1"/>
</dbReference>
<dbReference type="Proteomes" id="UP000722336">
    <property type="component" value="Unassembled WGS sequence"/>
</dbReference>
<dbReference type="InterPro" id="IPR001926">
    <property type="entry name" value="TrpB-like_PALP"/>
</dbReference>
<evidence type="ECO:0000259" key="1">
    <source>
        <dbReference type="Pfam" id="PF00291"/>
    </source>
</evidence>
<protein>
    <submittedName>
        <fullName evidence="2">Pyridoxal-phosphate dependent enzyme</fullName>
    </submittedName>
</protein>
<dbReference type="PANTHER" id="PTHR42937">
    <property type="match status" value="1"/>
</dbReference>